<dbReference type="PANTHER" id="PTHR22988:SF34">
    <property type="entry name" value="SERINE_THREONINE-PROTEIN KINASE MRCK BETA"/>
    <property type="match status" value="1"/>
</dbReference>
<evidence type="ECO:0000256" key="1">
    <source>
        <dbReference type="ARBA" id="ARBA00022527"/>
    </source>
</evidence>
<dbReference type="EMBL" id="JANIIK010000042">
    <property type="protein sequence ID" value="KAJ3606263.1"/>
    <property type="molecule type" value="Genomic_DNA"/>
</dbReference>
<dbReference type="PROSITE" id="PS00479">
    <property type="entry name" value="ZF_DAG_PE_1"/>
    <property type="match status" value="1"/>
</dbReference>
<dbReference type="PROSITE" id="PS50108">
    <property type="entry name" value="CRIB"/>
    <property type="match status" value="1"/>
</dbReference>
<keyword evidence="14" id="KW-1185">Reference proteome</keyword>
<gene>
    <name evidence="13" type="ORF">NHX12_025783</name>
</gene>
<dbReference type="GO" id="GO:0031032">
    <property type="term" value="P:actomyosin structure organization"/>
    <property type="evidence" value="ECO:0007669"/>
    <property type="project" value="TreeGrafter"/>
</dbReference>
<dbReference type="Gene3D" id="3.30.60.20">
    <property type="match status" value="1"/>
</dbReference>
<feature type="domain" description="Phorbol-ester/DAG-type" evidence="10">
    <location>
        <begin position="63"/>
        <end position="113"/>
    </location>
</feature>
<dbReference type="AlphaFoldDB" id="A0A9Q0EHA8"/>
<feature type="compositionally biased region" description="Low complexity" evidence="8">
    <location>
        <begin position="23"/>
        <end position="39"/>
    </location>
</feature>
<dbReference type="InterPro" id="IPR000095">
    <property type="entry name" value="CRIB_dom"/>
</dbReference>
<evidence type="ECO:0000256" key="8">
    <source>
        <dbReference type="SAM" id="MobiDB-lite"/>
    </source>
</evidence>
<dbReference type="Pfam" id="PF00780">
    <property type="entry name" value="CNH"/>
    <property type="match status" value="1"/>
</dbReference>
<dbReference type="InterPro" id="IPR011993">
    <property type="entry name" value="PH-like_dom_sf"/>
</dbReference>
<dbReference type="InterPro" id="IPR002219">
    <property type="entry name" value="PKC_DAG/PE"/>
</dbReference>
<proteinExistence type="predicted"/>
<dbReference type="PANTHER" id="PTHR22988">
    <property type="entry name" value="MYOTONIC DYSTROPHY S/T KINASE-RELATED"/>
    <property type="match status" value="1"/>
</dbReference>
<dbReference type="InterPro" id="IPR050839">
    <property type="entry name" value="Rho-assoc_Ser/Thr_Kinase"/>
</dbReference>
<dbReference type="FunFam" id="2.30.29.30:FF:000140">
    <property type="entry name" value="CDC42 binding protein kinase beta"/>
    <property type="match status" value="1"/>
</dbReference>
<protein>
    <submittedName>
        <fullName evidence="13">Uncharacterized protein</fullName>
    </submittedName>
</protein>
<keyword evidence="1" id="KW-0723">Serine/threonine-protein kinase</keyword>
<dbReference type="CDD" id="cd00132">
    <property type="entry name" value="CRIB"/>
    <property type="match status" value="1"/>
</dbReference>
<keyword evidence="4" id="KW-0418">Kinase</keyword>
<keyword evidence="3" id="KW-0479">Metal-binding</keyword>
<evidence type="ECO:0000259" key="10">
    <source>
        <dbReference type="PROSITE" id="PS50081"/>
    </source>
</evidence>
<evidence type="ECO:0000259" key="11">
    <source>
        <dbReference type="PROSITE" id="PS50108"/>
    </source>
</evidence>
<dbReference type="PROSITE" id="PS50081">
    <property type="entry name" value="ZF_DAG_PE_2"/>
    <property type="match status" value="1"/>
</dbReference>
<keyword evidence="4" id="KW-0808">Transferase</keyword>
<feature type="region of interest" description="Disordered" evidence="8">
    <location>
        <begin position="23"/>
        <end position="44"/>
    </location>
</feature>
<evidence type="ECO:0000259" key="12">
    <source>
        <dbReference type="PROSITE" id="PS50219"/>
    </source>
</evidence>
<dbReference type="SUPFAM" id="SSF57889">
    <property type="entry name" value="Cysteine-rich domain"/>
    <property type="match status" value="1"/>
</dbReference>
<evidence type="ECO:0000259" key="9">
    <source>
        <dbReference type="PROSITE" id="PS50003"/>
    </source>
</evidence>
<evidence type="ECO:0000256" key="6">
    <source>
        <dbReference type="ARBA" id="ARBA00047899"/>
    </source>
</evidence>
<dbReference type="Pfam" id="PF00130">
    <property type="entry name" value="C1_1"/>
    <property type="match status" value="1"/>
</dbReference>
<dbReference type="SUPFAM" id="SSF50729">
    <property type="entry name" value="PH domain-like"/>
    <property type="match status" value="1"/>
</dbReference>
<dbReference type="GO" id="GO:0005856">
    <property type="term" value="C:cytoskeleton"/>
    <property type="evidence" value="ECO:0007669"/>
    <property type="project" value="TreeGrafter"/>
</dbReference>
<dbReference type="InterPro" id="IPR046349">
    <property type="entry name" value="C1-like_sf"/>
</dbReference>
<evidence type="ECO:0000313" key="14">
    <source>
        <dbReference type="Proteomes" id="UP001148018"/>
    </source>
</evidence>
<dbReference type="SMART" id="SM00036">
    <property type="entry name" value="CNH"/>
    <property type="match status" value="1"/>
</dbReference>
<dbReference type="GO" id="GO:0004674">
    <property type="term" value="F:protein serine/threonine kinase activity"/>
    <property type="evidence" value="ECO:0007669"/>
    <property type="project" value="UniProtKB-KW"/>
</dbReference>
<keyword evidence="5" id="KW-0862">Zinc</keyword>
<dbReference type="GO" id="GO:0046872">
    <property type="term" value="F:metal ion binding"/>
    <property type="evidence" value="ECO:0007669"/>
    <property type="project" value="UniProtKB-KW"/>
</dbReference>
<comment type="caution">
    <text evidence="13">The sequence shown here is derived from an EMBL/GenBank/DDBJ whole genome shotgun (WGS) entry which is preliminary data.</text>
</comment>
<dbReference type="FunFam" id="3.30.60.20:FF:000005">
    <property type="entry name" value="Non-specific serine/threonine protein kinase"/>
    <property type="match status" value="1"/>
</dbReference>
<feature type="domain" description="CRIB" evidence="11">
    <location>
        <begin position="597"/>
        <end position="610"/>
    </location>
</feature>
<keyword evidence="2" id="KW-0597">Phosphoprotein</keyword>
<dbReference type="GO" id="GO:0005737">
    <property type="term" value="C:cytoplasm"/>
    <property type="evidence" value="ECO:0007669"/>
    <property type="project" value="TreeGrafter"/>
</dbReference>
<reference evidence="13" key="1">
    <citation type="submission" date="2022-07" db="EMBL/GenBank/DDBJ databases">
        <title>Chromosome-level genome of Muraenolepis orangiensis.</title>
        <authorList>
            <person name="Kim J."/>
        </authorList>
    </citation>
    <scope>NUCLEOTIDE SEQUENCE</scope>
    <source>
        <strain evidence="13">KU_S4_2022</strain>
        <tissue evidence="13">Muscle</tissue>
    </source>
</reference>
<dbReference type="SMART" id="SM00285">
    <property type="entry name" value="PBD"/>
    <property type="match status" value="1"/>
</dbReference>
<feature type="domain" description="PH" evidence="9">
    <location>
        <begin position="133"/>
        <end position="252"/>
    </location>
</feature>
<dbReference type="SMART" id="SM00233">
    <property type="entry name" value="PH"/>
    <property type="match status" value="1"/>
</dbReference>
<dbReference type="PROSITE" id="PS50219">
    <property type="entry name" value="CNH"/>
    <property type="match status" value="1"/>
</dbReference>
<dbReference type="InterPro" id="IPR057529">
    <property type="entry name" value="MRCK/ROCK_PH"/>
</dbReference>
<dbReference type="Proteomes" id="UP001148018">
    <property type="component" value="Unassembled WGS sequence"/>
</dbReference>
<dbReference type="SMART" id="SM00109">
    <property type="entry name" value="C1"/>
    <property type="match status" value="1"/>
</dbReference>
<feature type="region of interest" description="Disordered" evidence="8">
    <location>
        <begin position="602"/>
        <end position="719"/>
    </location>
</feature>
<name>A0A9Q0EHA8_9TELE</name>
<dbReference type="OrthoDB" id="10047816at2759"/>
<evidence type="ECO:0000256" key="3">
    <source>
        <dbReference type="ARBA" id="ARBA00022723"/>
    </source>
</evidence>
<evidence type="ECO:0000313" key="13">
    <source>
        <dbReference type="EMBL" id="KAJ3606263.1"/>
    </source>
</evidence>
<feature type="domain" description="CNH" evidence="12">
    <location>
        <begin position="278"/>
        <end position="557"/>
    </location>
</feature>
<evidence type="ECO:0000256" key="4">
    <source>
        <dbReference type="ARBA" id="ARBA00022777"/>
    </source>
</evidence>
<evidence type="ECO:0000256" key="5">
    <source>
        <dbReference type="ARBA" id="ARBA00022833"/>
    </source>
</evidence>
<comment type="catalytic activity">
    <reaction evidence="7">
        <text>L-seryl-[protein] + ATP = O-phospho-L-seryl-[protein] + ADP + H(+)</text>
        <dbReference type="Rhea" id="RHEA:17989"/>
        <dbReference type="Rhea" id="RHEA-COMP:9863"/>
        <dbReference type="Rhea" id="RHEA-COMP:11604"/>
        <dbReference type="ChEBI" id="CHEBI:15378"/>
        <dbReference type="ChEBI" id="CHEBI:29999"/>
        <dbReference type="ChEBI" id="CHEBI:30616"/>
        <dbReference type="ChEBI" id="CHEBI:83421"/>
        <dbReference type="ChEBI" id="CHEBI:456216"/>
        <dbReference type="EC" id="2.7.11.1"/>
    </reaction>
</comment>
<feature type="compositionally biased region" description="Basic and acidic residues" evidence="8">
    <location>
        <begin position="667"/>
        <end position="678"/>
    </location>
</feature>
<accession>A0A9Q0EHA8</accession>
<dbReference type="InterPro" id="IPR001849">
    <property type="entry name" value="PH_domain"/>
</dbReference>
<feature type="compositionally biased region" description="Low complexity" evidence="8">
    <location>
        <begin position="682"/>
        <end position="697"/>
    </location>
</feature>
<organism evidence="13 14">
    <name type="scientific">Muraenolepis orangiensis</name>
    <name type="common">Patagonian moray cod</name>
    <dbReference type="NCBI Taxonomy" id="630683"/>
    <lineage>
        <taxon>Eukaryota</taxon>
        <taxon>Metazoa</taxon>
        <taxon>Chordata</taxon>
        <taxon>Craniata</taxon>
        <taxon>Vertebrata</taxon>
        <taxon>Euteleostomi</taxon>
        <taxon>Actinopterygii</taxon>
        <taxon>Neopterygii</taxon>
        <taxon>Teleostei</taxon>
        <taxon>Neoteleostei</taxon>
        <taxon>Acanthomorphata</taxon>
        <taxon>Zeiogadaria</taxon>
        <taxon>Gadariae</taxon>
        <taxon>Gadiformes</taxon>
        <taxon>Muraenolepidoidei</taxon>
        <taxon>Muraenolepididae</taxon>
        <taxon>Muraenolepis</taxon>
    </lineage>
</organism>
<sequence>MVAAVFLTRRPFVLYQTSAEIDSTPLKPESTPTTPSPVTEHQELATPSPAYQPSLIATPKPKAHQLSIKTFSSPTQCTQCTSLMVGLTRQGYACEVCSFICHVSCKDHAPLVCPIPPEQAKRPLGIDVHRGIGTAYKGYVRIPKPTGVRKGWQKVFAVVCDCKLFLYEIPEGKSTQPGVAATLVLDLRDEEFSVNSVLASDVIHATRKDVPCIFKVCWSQHSGAGRSGSLLVLADSEVEKKRWVGVLESLQNILSKNRLKSQPAHFLQEAYDPSLPAIKSTLSAAIIDRERIALGTEDGLYVVEITRDVIVRAADSKKVYQIDLLPKEKMVALLCGRTRQVHLQPWAVLDGVEGTYDIKLTETKGCQALTTGQLRPGGPACLLAGVKRQVLCYEIMRNKPNYRKLWEVQAPGTAQWLGMVRERLCVGYPSGFALLALQGESSPVSLVSPSDPTLAFLAHHPLDALHALEVGSSEMLLCFSQLGIYVDNQGRRSRSLELMWPAAPLACTSMTISIRKIRPLNIEGTLNLQGVEQPRLIYFNNSSSEGELAIPETSDNSKKLMVRTRSKRKFLFKVPEEERLQQRREMLRDPELRSRMISNPMNFNHVAHMGPGDGMQGIPSQDEVVKEKPRPLSSISRPQRSRSHISRTSGAEFGGSGSRSVGEPDQDLDREPDSDSTKHSTPSNSSNPSSPSSPNSSHRSQLTLDGLESALDPALDFDA</sequence>
<dbReference type="CDD" id="cd01243">
    <property type="entry name" value="PH_MRCK"/>
    <property type="match status" value="1"/>
</dbReference>
<evidence type="ECO:0000256" key="2">
    <source>
        <dbReference type="ARBA" id="ARBA00022553"/>
    </source>
</evidence>
<dbReference type="Pfam" id="PF25346">
    <property type="entry name" value="PH_MRCK"/>
    <property type="match status" value="1"/>
</dbReference>
<dbReference type="PROSITE" id="PS50003">
    <property type="entry name" value="PH_DOMAIN"/>
    <property type="match status" value="1"/>
</dbReference>
<dbReference type="Gene3D" id="2.30.29.30">
    <property type="entry name" value="Pleckstrin-homology domain (PH domain)/Phosphotyrosine-binding domain (PTB)"/>
    <property type="match status" value="1"/>
</dbReference>
<dbReference type="InterPro" id="IPR001180">
    <property type="entry name" value="CNH_dom"/>
</dbReference>
<comment type="catalytic activity">
    <reaction evidence="6">
        <text>L-threonyl-[protein] + ATP = O-phospho-L-threonyl-[protein] + ADP + H(+)</text>
        <dbReference type="Rhea" id="RHEA:46608"/>
        <dbReference type="Rhea" id="RHEA-COMP:11060"/>
        <dbReference type="Rhea" id="RHEA-COMP:11605"/>
        <dbReference type="ChEBI" id="CHEBI:15378"/>
        <dbReference type="ChEBI" id="CHEBI:30013"/>
        <dbReference type="ChEBI" id="CHEBI:30616"/>
        <dbReference type="ChEBI" id="CHEBI:61977"/>
        <dbReference type="ChEBI" id="CHEBI:456216"/>
        <dbReference type="EC" id="2.7.11.1"/>
    </reaction>
</comment>
<evidence type="ECO:0000256" key="7">
    <source>
        <dbReference type="ARBA" id="ARBA00048679"/>
    </source>
</evidence>